<dbReference type="Gene3D" id="3.40.50.150">
    <property type="entry name" value="Vaccinia Virus protein VP39"/>
    <property type="match status" value="1"/>
</dbReference>
<dbReference type="EMBL" id="JAEDAK010000001">
    <property type="protein sequence ID" value="MBH9575459.1"/>
    <property type="molecule type" value="Genomic_DNA"/>
</dbReference>
<name>A0A931J0T9_9BURK</name>
<protein>
    <submittedName>
        <fullName evidence="1">Uncharacterized protein</fullName>
    </submittedName>
</protein>
<dbReference type="SUPFAM" id="SSF53335">
    <property type="entry name" value="S-adenosyl-L-methionine-dependent methyltransferases"/>
    <property type="match status" value="1"/>
</dbReference>
<keyword evidence="2" id="KW-1185">Reference proteome</keyword>
<dbReference type="AlphaFoldDB" id="A0A931J0T9"/>
<reference evidence="1" key="1">
    <citation type="submission" date="2020-12" db="EMBL/GenBank/DDBJ databases">
        <title>The genome sequence of Inhella sp. 1Y17.</title>
        <authorList>
            <person name="Liu Y."/>
        </authorList>
    </citation>
    <scope>NUCLEOTIDE SEQUENCE</scope>
    <source>
        <strain evidence="1">1Y17</strain>
    </source>
</reference>
<proteinExistence type="predicted"/>
<organism evidence="1 2">
    <name type="scientific">Inhella proteolytica</name>
    <dbReference type="NCBI Taxonomy" id="2795029"/>
    <lineage>
        <taxon>Bacteria</taxon>
        <taxon>Pseudomonadati</taxon>
        <taxon>Pseudomonadota</taxon>
        <taxon>Betaproteobacteria</taxon>
        <taxon>Burkholderiales</taxon>
        <taxon>Sphaerotilaceae</taxon>
        <taxon>Inhella</taxon>
    </lineage>
</organism>
<dbReference type="RefSeq" id="WP_198109078.1">
    <property type="nucleotide sequence ID" value="NZ_JAEDAK010000001.1"/>
</dbReference>
<comment type="caution">
    <text evidence="1">The sequence shown here is derived from an EMBL/GenBank/DDBJ whole genome shotgun (WGS) entry which is preliminary data.</text>
</comment>
<gene>
    <name evidence="1" type="ORF">I7X39_00945</name>
</gene>
<dbReference type="InterPro" id="IPR029063">
    <property type="entry name" value="SAM-dependent_MTases_sf"/>
</dbReference>
<evidence type="ECO:0000313" key="2">
    <source>
        <dbReference type="Proteomes" id="UP000613266"/>
    </source>
</evidence>
<evidence type="ECO:0000313" key="1">
    <source>
        <dbReference type="EMBL" id="MBH9575459.1"/>
    </source>
</evidence>
<dbReference type="Proteomes" id="UP000613266">
    <property type="component" value="Unassembled WGS sequence"/>
</dbReference>
<sequence>MRTLSELQADWEAGRLDEAGFVAQAHDLHRLLAALVPPLVKSEVHQILIDGEGLRFVMGDEAVALWCPPDDPRAAPLEALNFGAYQADESRVINRLAEGARCAVEVGAGLGYHALRLAQREPLVIVHAFEPDAARFELLWRNLALNALAERVRCHNLALVADATQTGPSQTLDAWARAGGQRPDFIRCAAPAALAVFQGAQALLAEQRPRVFTRLPEPQVHALFAAQGYAGWALGEYGPRRMEAEEDGAGCRFAVFLHPEAHAEAIEALETEEAQ</sequence>
<accession>A0A931J0T9</accession>